<dbReference type="CDD" id="cd13673">
    <property type="entry name" value="PBP2_TRAP_SBP_like_2"/>
    <property type="match status" value="1"/>
</dbReference>
<evidence type="ECO:0000256" key="4">
    <source>
        <dbReference type="SAM" id="SignalP"/>
    </source>
</evidence>
<dbReference type="PANTHER" id="PTHR33376:SF7">
    <property type="entry name" value="C4-DICARBOXYLATE-BINDING PROTEIN DCTB"/>
    <property type="match status" value="1"/>
</dbReference>
<accession>A0A1X7K228</accession>
<dbReference type="Gene3D" id="3.40.190.170">
    <property type="entry name" value="Bacterial extracellular solute-binding protein, family 7"/>
    <property type="match status" value="1"/>
</dbReference>
<dbReference type="EMBL" id="FXBB01000020">
    <property type="protein sequence ID" value="SMG34946.1"/>
    <property type="molecule type" value="Genomic_DNA"/>
</dbReference>
<dbReference type="RefSeq" id="WP_085544883.1">
    <property type="nucleotide sequence ID" value="NZ_FXBB01000020.1"/>
</dbReference>
<evidence type="ECO:0000256" key="3">
    <source>
        <dbReference type="ARBA" id="ARBA00022729"/>
    </source>
</evidence>
<reference evidence="6" key="1">
    <citation type="submission" date="2017-04" db="EMBL/GenBank/DDBJ databases">
        <authorList>
            <person name="Varghese N."/>
            <person name="Submissions S."/>
        </authorList>
    </citation>
    <scope>NUCLEOTIDE SEQUENCE [LARGE SCALE GENOMIC DNA]</scope>
    <source>
        <strain evidence="6">USBA 82</strain>
    </source>
</reference>
<evidence type="ECO:0000313" key="5">
    <source>
        <dbReference type="EMBL" id="SMG34946.1"/>
    </source>
</evidence>
<dbReference type="Proteomes" id="UP000193355">
    <property type="component" value="Unassembled WGS sequence"/>
</dbReference>
<dbReference type="PANTHER" id="PTHR33376">
    <property type="match status" value="1"/>
</dbReference>
<dbReference type="AlphaFoldDB" id="A0A1X7K228"/>
<gene>
    <name evidence="5" type="ORF">SAMN06275492_12020</name>
</gene>
<keyword evidence="3 4" id="KW-0732">Signal</keyword>
<organism evidence="5 6">
    <name type="scientific">Dethiosulfovibrio salsuginis</name>
    <dbReference type="NCBI Taxonomy" id="561720"/>
    <lineage>
        <taxon>Bacteria</taxon>
        <taxon>Thermotogati</taxon>
        <taxon>Synergistota</taxon>
        <taxon>Synergistia</taxon>
        <taxon>Synergistales</taxon>
        <taxon>Dethiosulfovibrionaceae</taxon>
        <taxon>Dethiosulfovibrio</taxon>
    </lineage>
</organism>
<feature type="signal peptide" evidence="4">
    <location>
        <begin position="1"/>
        <end position="24"/>
    </location>
</feature>
<proteinExistence type="inferred from homology"/>
<comment type="similarity">
    <text evidence="1">Belongs to the bacterial solute-binding protein 7 family.</text>
</comment>
<keyword evidence="6" id="KW-1185">Reference proteome</keyword>
<evidence type="ECO:0000313" key="6">
    <source>
        <dbReference type="Proteomes" id="UP000193355"/>
    </source>
</evidence>
<dbReference type="Pfam" id="PF03480">
    <property type="entry name" value="DctP"/>
    <property type="match status" value="1"/>
</dbReference>
<sequence length="333" mass="37169">MKKLLLGAALCLIGLFNLSDTASAKNVVWKLSHVRPEGTTVDKDLRAFASRVSELTEGRVDIQIYPANQLGDYTVVHESVSVGAVEMACQPPAVAADKRLQILWFPYIVESWDQARKNFVSSSEFMKVAEDLLAKQDIKLLATYPVYFGGIATKKEPVEPGNPDVKKNLKVRVPPMKSFQLLANALGYQATPLPFSEAFTAIQTGIVDGVIGSGAEGYYANFRDVIENYIPVNTHFECWYLYVNMETWSSMSESDRELISKAAEEFESARLVNAEKEQGENEDKLAKYGIKVISVTDEQIDLMATKTQNEVWPQIKKDLGEKWADEVLSKIVK</sequence>
<keyword evidence="2" id="KW-0813">Transport</keyword>
<dbReference type="GO" id="GO:0055085">
    <property type="term" value="P:transmembrane transport"/>
    <property type="evidence" value="ECO:0007669"/>
    <property type="project" value="InterPro"/>
</dbReference>
<dbReference type="InterPro" id="IPR038404">
    <property type="entry name" value="TRAP_DctP_sf"/>
</dbReference>
<evidence type="ECO:0000256" key="1">
    <source>
        <dbReference type="ARBA" id="ARBA00009023"/>
    </source>
</evidence>
<dbReference type="InterPro" id="IPR018389">
    <property type="entry name" value="DctP_fam"/>
</dbReference>
<dbReference type="NCBIfam" id="NF037995">
    <property type="entry name" value="TRAP_S1"/>
    <property type="match status" value="1"/>
</dbReference>
<name>A0A1X7K228_9BACT</name>
<evidence type="ECO:0000256" key="2">
    <source>
        <dbReference type="ARBA" id="ARBA00022448"/>
    </source>
</evidence>
<dbReference type="STRING" id="561720.SAMN06275492_12020"/>
<feature type="chain" id="PRO_5010861679" evidence="4">
    <location>
        <begin position="25"/>
        <end position="333"/>
    </location>
</feature>
<protein>
    <submittedName>
        <fullName evidence="5">TRAP-type C4-dicarboxylate transport system, substrate-binding protein</fullName>
    </submittedName>
</protein>